<dbReference type="InterPro" id="IPR011050">
    <property type="entry name" value="Pectin_lyase_fold/virulence"/>
</dbReference>
<evidence type="ECO:0000259" key="2">
    <source>
        <dbReference type="Pfam" id="PF13229"/>
    </source>
</evidence>
<dbReference type="Pfam" id="PF13229">
    <property type="entry name" value="Beta_helix"/>
    <property type="match status" value="1"/>
</dbReference>
<dbReference type="InterPro" id="IPR012334">
    <property type="entry name" value="Pectin_lyas_fold"/>
</dbReference>
<dbReference type="EMBL" id="JACXWD010000004">
    <property type="protein sequence ID" value="MBD3866996.1"/>
    <property type="molecule type" value="Genomic_DNA"/>
</dbReference>
<dbReference type="AlphaFoldDB" id="A0A8J6XU78"/>
<gene>
    <name evidence="3" type="ORF">IFK94_02635</name>
</gene>
<protein>
    <submittedName>
        <fullName evidence="3">Right-handed parallel beta-helix repeat-containing protein</fullName>
    </submittedName>
</protein>
<dbReference type="InterPro" id="IPR039448">
    <property type="entry name" value="Beta_helix"/>
</dbReference>
<name>A0A8J6XU78_9BACT</name>
<comment type="caution">
    <text evidence="3">The sequence shown here is derived from an EMBL/GenBank/DDBJ whole genome shotgun (WGS) entry which is preliminary data.</text>
</comment>
<feature type="transmembrane region" description="Helical" evidence="1">
    <location>
        <begin position="20"/>
        <end position="44"/>
    </location>
</feature>
<accession>A0A8J6XU78</accession>
<keyword evidence="1" id="KW-0472">Membrane</keyword>
<evidence type="ECO:0000256" key="1">
    <source>
        <dbReference type="SAM" id="Phobius"/>
    </source>
</evidence>
<feature type="domain" description="Right handed beta helix" evidence="2">
    <location>
        <begin position="712"/>
        <end position="818"/>
    </location>
</feature>
<dbReference type="Proteomes" id="UP000648239">
    <property type="component" value="Unassembled WGS sequence"/>
</dbReference>
<proteinExistence type="predicted"/>
<reference evidence="3 4" key="1">
    <citation type="submission" date="2020-08" db="EMBL/GenBank/DDBJ databases">
        <title>Acidobacteriota in marine sediments use diverse sulfur dissimilation pathways.</title>
        <authorList>
            <person name="Wasmund K."/>
        </authorList>
    </citation>
    <scope>NUCLEOTIDE SEQUENCE [LARGE SCALE GENOMIC DNA]</scope>
    <source>
        <strain evidence="3">MAG AM4</strain>
    </source>
</reference>
<dbReference type="Gene3D" id="2.160.20.10">
    <property type="entry name" value="Single-stranded right-handed beta-helix, Pectin lyase-like"/>
    <property type="match status" value="1"/>
</dbReference>
<evidence type="ECO:0000313" key="3">
    <source>
        <dbReference type="EMBL" id="MBD3866996.1"/>
    </source>
</evidence>
<keyword evidence="1" id="KW-1133">Transmembrane helix</keyword>
<dbReference type="SUPFAM" id="SSF51126">
    <property type="entry name" value="Pectin lyase-like"/>
    <property type="match status" value="1"/>
</dbReference>
<evidence type="ECO:0000313" key="4">
    <source>
        <dbReference type="Proteomes" id="UP000648239"/>
    </source>
</evidence>
<keyword evidence="1" id="KW-0812">Transmembrane</keyword>
<sequence length="879" mass="97017">MLIRSRESQQRIRLPGRRRYRLILLLAVLALWSGLMFAAGFVFLDFIRPNLQSLTGRTSVASAVSALAGAPARWLAAATSGSEPEKLILDIPFESLHQIHQKRDEALAQGLLVTGSDDLVRAEIRHGDETHRVRLRLKGDLPDHLETEKWSLRIQVRGGDAILGMRRFSIQAPETRGFQAEPLFLEALRDEGILAPRYSFVEVVRNGKELGLMALEEHFSKELLESQDRREGVVLKFDETLFWENMLLNDAHGPYENYKTATISAFQTSRIVKNPILASDYLEARALLRGFVDGHLPASDVFDEKLLGRFLALSEIWGSIHAVRWHNLRLYYNPVDRELEPIGFDANLQAHHIDRNLLIGNEPICRSFLADPRVRSEFISSLQRLTGQVLDGTLISRWQDREKRYLHILNREYPVRAPIDFDPIVRRAEALQPLTMDALFGFGNALHTADTRYPEVVYARLIQTGEGHYLELANALPVQVSVGDIRIRLETEILVLPDSFVLAPTPFGDHPARHRVELPVRSDDPRPLLIEGAASIPGQAQPYRFIAEQYPEATVSLSVPNPTAEELLAGHDMLAFDDSTGMFHVGPGDYEVRRPLILPRDTGLRIEAGTTLRFGSESAVLIRGAVIMAGTEADPVILKPAGTVEDGWPGILVLGEGASSSLAWVQVENTTGFRLGGWTMTGGLTFHDSRVDLDHVSFLGTAAEDALNTIRSNFTLTGCDFSDTHSDAFDGDFSDGTISGGTLQRIGGDAIDFSGSNIEVDGTIFREIRDKAISVGEASVLSADNTRIENAGTGVVSKDRSTTTIRNCTMTGIVHVGLMAYVKKPEYGPAELVADKVVISGAGEPALAQTGSRVVVDGQEITAEELDVDALYEQGYMKK</sequence>
<organism evidence="3 4">
    <name type="scientific">Candidatus Polarisedimenticola svalbardensis</name>
    <dbReference type="NCBI Taxonomy" id="2886004"/>
    <lineage>
        <taxon>Bacteria</taxon>
        <taxon>Pseudomonadati</taxon>
        <taxon>Acidobacteriota</taxon>
        <taxon>Candidatus Polarisedimenticolia</taxon>
        <taxon>Candidatus Polarisedimenticolales</taxon>
        <taxon>Candidatus Polarisedimenticolaceae</taxon>
        <taxon>Candidatus Polarisedimenticola</taxon>
    </lineage>
</organism>